<sequence length="182" mass="19784">MSIHTFKAYSDFRKSHPAAEADVFGLSWTHELLKGAALGAVGGFTYGVYTSYFLPRVDGGLLGQGLRCAPIGAGMYGMFRLTQAVSAQTREKDDIWNGAVAGMGAGIVASLRAPSFATVAYRMGLWATVGTLYQAYYADHAYRAERAVLTPEHKVYQPVEGTPAHDPFAQRWQAMLARKEAI</sequence>
<dbReference type="GO" id="GO:0005743">
    <property type="term" value="C:mitochondrial inner membrane"/>
    <property type="evidence" value="ECO:0007669"/>
    <property type="project" value="UniProtKB-SubCell"/>
</dbReference>
<organism evidence="7 8">
    <name type="scientific">Caulochytrium protostelioides</name>
    <dbReference type="NCBI Taxonomy" id="1555241"/>
    <lineage>
        <taxon>Eukaryota</taxon>
        <taxon>Fungi</taxon>
        <taxon>Fungi incertae sedis</taxon>
        <taxon>Chytridiomycota</taxon>
        <taxon>Chytridiomycota incertae sedis</taxon>
        <taxon>Chytridiomycetes</taxon>
        <taxon>Caulochytriales</taxon>
        <taxon>Caulochytriaceae</taxon>
        <taxon>Caulochytrium</taxon>
    </lineage>
</organism>
<evidence type="ECO:0008006" key="9">
    <source>
        <dbReference type="Google" id="ProtNLM"/>
    </source>
</evidence>
<evidence type="ECO:0000256" key="3">
    <source>
        <dbReference type="ARBA" id="ARBA00022792"/>
    </source>
</evidence>
<name>A0A4P9X8P9_9FUNG</name>
<keyword evidence="8" id="KW-1185">Reference proteome</keyword>
<evidence type="ECO:0000256" key="4">
    <source>
        <dbReference type="ARBA" id="ARBA00022989"/>
    </source>
</evidence>
<evidence type="ECO:0000256" key="5">
    <source>
        <dbReference type="ARBA" id="ARBA00023128"/>
    </source>
</evidence>
<keyword evidence="6" id="KW-0472">Membrane</keyword>
<keyword evidence="5" id="KW-0496">Mitochondrion</keyword>
<dbReference type="STRING" id="1555241.A0A4P9X8P9"/>
<gene>
    <name evidence="7" type="ORF">CXG81DRAFT_25956</name>
</gene>
<evidence type="ECO:0000256" key="1">
    <source>
        <dbReference type="ARBA" id="ARBA00004448"/>
    </source>
</evidence>
<dbReference type="InterPro" id="IPR039205">
    <property type="entry name" value="NDUFA11"/>
</dbReference>
<dbReference type="EMBL" id="ML014175">
    <property type="protein sequence ID" value="RKP01351.1"/>
    <property type="molecule type" value="Genomic_DNA"/>
</dbReference>
<keyword evidence="2" id="KW-0812">Transmembrane</keyword>
<keyword evidence="4" id="KW-1133">Transmembrane helix</keyword>
<dbReference type="AlphaFoldDB" id="A0A4P9X8P9"/>
<dbReference type="PANTHER" id="PTHR21382:SF1">
    <property type="entry name" value="NADH DEHYDROGENASE [UBIQUINONE] 1 ALPHA SUBCOMPLEX SUBUNIT 11"/>
    <property type="match status" value="1"/>
</dbReference>
<proteinExistence type="predicted"/>
<dbReference type="Proteomes" id="UP000274922">
    <property type="component" value="Unassembled WGS sequence"/>
</dbReference>
<dbReference type="GO" id="GO:0006120">
    <property type="term" value="P:mitochondrial electron transport, NADH to ubiquinone"/>
    <property type="evidence" value="ECO:0007669"/>
    <property type="project" value="InterPro"/>
</dbReference>
<keyword evidence="3" id="KW-0999">Mitochondrion inner membrane</keyword>
<dbReference type="GO" id="GO:0045271">
    <property type="term" value="C:respiratory chain complex I"/>
    <property type="evidence" value="ECO:0007669"/>
    <property type="project" value="InterPro"/>
</dbReference>
<evidence type="ECO:0000256" key="2">
    <source>
        <dbReference type="ARBA" id="ARBA00022692"/>
    </source>
</evidence>
<evidence type="ECO:0000256" key="6">
    <source>
        <dbReference type="ARBA" id="ARBA00023136"/>
    </source>
</evidence>
<accession>A0A4P9X8P9</accession>
<comment type="subcellular location">
    <subcellularLocation>
        <location evidence="1">Mitochondrion inner membrane</location>
        <topology evidence="1">Multi-pass membrane protein</topology>
    </subcellularLocation>
</comment>
<evidence type="ECO:0000313" key="7">
    <source>
        <dbReference type="EMBL" id="RKP01351.1"/>
    </source>
</evidence>
<reference evidence="8" key="1">
    <citation type="journal article" date="2018" name="Nat. Microbiol.">
        <title>Leveraging single-cell genomics to expand the fungal tree of life.</title>
        <authorList>
            <person name="Ahrendt S.R."/>
            <person name="Quandt C.A."/>
            <person name="Ciobanu D."/>
            <person name="Clum A."/>
            <person name="Salamov A."/>
            <person name="Andreopoulos B."/>
            <person name="Cheng J.F."/>
            <person name="Woyke T."/>
            <person name="Pelin A."/>
            <person name="Henrissat B."/>
            <person name="Reynolds N.K."/>
            <person name="Benny G.L."/>
            <person name="Smith M.E."/>
            <person name="James T.Y."/>
            <person name="Grigoriev I.V."/>
        </authorList>
    </citation>
    <scope>NUCLEOTIDE SEQUENCE [LARGE SCALE GENOMIC DNA]</scope>
    <source>
        <strain evidence="8">ATCC 52028</strain>
    </source>
</reference>
<evidence type="ECO:0000313" key="8">
    <source>
        <dbReference type="Proteomes" id="UP000274922"/>
    </source>
</evidence>
<protein>
    <recommendedName>
        <fullName evidence="9">NADH-ubiquinone oxidoreductase subunit B14.7</fullName>
    </recommendedName>
</protein>
<dbReference type="PANTHER" id="PTHR21382">
    <property type="entry name" value="NADH-UBIQUINONE OXIDOREDUCTASE SUBUNIT"/>
    <property type="match status" value="1"/>
</dbReference>